<dbReference type="InterPro" id="IPR029063">
    <property type="entry name" value="SAM-dependent_MTases_sf"/>
</dbReference>
<dbReference type="InterPro" id="IPR010743">
    <property type="entry name" value="Methionine_synth_MetW"/>
</dbReference>
<dbReference type="OrthoDB" id="9792690at2"/>
<dbReference type="PANTHER" id="PTHR42912">
    <property type="entry name" value="METHYLTRANSFERASE"/>
    <property type="match status" value="1"/>
</dbReference>
<protein>
    <submittedName>
        <fullName evidence="1">Methionine biosynthesis protein MetW</fullName>
    </submittedName>
</protein>
<dbReference type="Pfam" id="PF07021">
    <property type="entry name" value="MetW"/>
    <property type="match status" value="1"/>
</dbReference>
<dbReference type="InterPro" id="IPR050508">
    <property type="entry name" value="Methyltransf_Superfamily"/>
</dbReference>
<gene>
    <name evidence="1" type="primary">metW</name>
    <name evidence="1" type="ORF">EY643_19100</name>
</gene>
<evidence type="ECO:0000313" key="1">
    <source>
        <dbReference type="EMBL" id="QFU77610.1"/>
    </source>
</evidence>
<dbReference type="CDD" id="cd02440">
    <property type="entry name" value="AdoMet_MTases"/>
    <property type="match status" value="1"/>
</dbReference>
<name>A0A5P9NP53_9GAMM</name>
<reference evidence="1 2" key="1">
    <citation type="submission" date="2019-02" db="EMBL/GenBank/DDBJ databases">
        <authorList>
            <person name="Li S.-H."/>
        </authorList>
    </citation>
    <scope>NUCLEOTIDE SEQUENCE [LARGE SCALE GENOMIC DNA]</scope>
    <source>
        <strain evidence="1 2">IMCC14385</strain>
    </source>
</reference>
<dbReference type="NCBIfam" id="TIGR02081">
    <property type="entry name" value="metW"/>
    <property type="match status" value="1"/>
</dbReference>
<dbReference type="RefSeq" id="WP_153240757.1">
    <property type="nucleotide sequence ID" value="NZ_CP036422.1"/>
</dbReference>
<accession>A0A5P9NP53</accession>
<proteinExistence type="predicted"/>
<dbReference type="KEGG" id="halc:EY643_19100"/>
<dbReference type="PANTHER" id="PTHR42912:SF58">
    <property type="entry name" value="BLR1400 PROTEIN"/>
    <property type="match status" value="1"/>
</dbReference>
<sequence length="196" mass="22596">MRHDLTHIQRWIAPGSRVLDLGCGDGQFLKTLQEQRQVRGTGLEIDEANITECVAKGLNIIEQNVDLGLGNFPDQSFDTVVMAHAIQAVHYPDRVLEEMLRIGREGIVTFPNFAHWRCRLHLGTRGRMPVSRFMPYTWYDTPNIHFCTVHDFEALCEERNIRILNRYMVGNTDNKPRLARAWPNLFAATAIYHISH</sequence>
<keyword evidence="2" id="KW-1185">Reference proteome</keyword>
<dbReference type="GO" id="GO:0008168">
    <property type="term" value="F:methyltransferase activity"/>
    <property type="evidence" value="ECO:0007669"/>
    <property type="project" value="TreeGrafter"/>
</dbReference>
<dbReference type="Gene3D" id="3.40.50.150">
    <property type="entry name" value="Vaccinia Virus protein VP39"/>
    <property type="match status" value="1"/>
</dbReference>
<dbReference type="SUPFAM" id="SSF53335">
    <property type="entry name" value="S-adenosyl-L-methionine-dependent methyltransferases"/>
    <property type="match status" value="1"/>
</dbReference>
<evidence type="ECO:0000313" key="2">
    <source>
        <dbReference type="Proteomes" id="UP000326287"/>
    </source>
</evidence>
<organism evidence="1 2">
    <name type="scientific">Halioglobus maricola</name>
    <dbReference type="NCBI Taxonomy" id="2601894"/>
    <lineage>
        <taxon>Bacteria</taxon>
        <taxon>Pseudomonadati</taxon>
        <taxon>Pseudomonadota</taxon>
        <taxon>Gammaproteobacteria</taxon>
        <taxon>Cellvibrionales</taxon>
        <taxon>Halieaceae</taxon>
        <taxon>Halioglobus</taxon>
    </lineage>
</organism>
<dbReference type="EMBL" id="CP036422">
    <property type="protein sequence ID" value="QFU77610.1"/>
    <property type="molecule type" value="Genomic_DNA"/>
</dbReference>
<dbReference type="AlphaFoldDB" id="A0A5P9NP53"/>
<dbReference type="Proteomes" id="UP000326287">
    <property type="component" value="Chromosome"/>
</dbReference>